<organism evidence="3">
    <name type="scientific">viral metagenome</name>
    <dbReference type="NCBI Taxonomy" id="1070528"/>
    <lineage>
        <taxon>unclassified sequences</taxon>
        <taxon>metagenomes</taxon>
        <taxon>organismal metagenomes</taxon>
    </lineage>
</organism>
<dbReference type="EMBL" id="MN740811">
    <property type="protein sequence ID" value="QHU12910.1"/>
    <property type="molecule type" value="Genomic_DNA"/>
</dbReference>
<keyword evidence="1" id="KW-1133">Transmembrane helix</keyword>
<evidence type="ECO:0000259" key="2">
    <source>
        <dbReference type="Pfam" id="PF18922"/>
    </source>
</evidence>
<feature type="transmembrane region" description="Helical" evidence="1">
    <location>
        <begin position="7"/>
        <end position="27"/>
    </location>
</feature>
<accession>A0A6C0K7X7</accession>
<proteinExistence type="predicted"/>
<evidence type="ECO:0000256" key="1">
    <source>
        <dbReference type="SAM" id="Phobius"/>
    </source>
</evidence>
<sequence length="269" mass="31197">MASRKQKYFYTVLSITIVLVILIYILWFNEPDYSTDKFTAIIVEPRKHKALDFVLGNFLENLDERWRIMVFHGTENETFVKDIIAAKRTDRITTANIGRSNLTKEEYSAYMMSTEFLYRVPTDTFLIFQTDSMICPEFKNTIEQFLKYDYVGAPWKEIPKEYERKGELIGNGGLSLRRKKKMLEILEKCPVSPSNVPEDVFFALPCPTVNIYKPSASTAKEFSIEMVYSDKSWGIHRAWNKDNLGEGPTEEIEAQCKGYKTLVELNRAA</sequence>
<feature type="domain" description="DUF5672" evidence="2">
    <location>
        <begin position="103"/>
        <end position="229"/>
    </location>
</feature>
<protein>
    <recommendedName>
        <fullName evidence="2">DUF5672 domain-containing protein</fullName>
    </recommendedName>
</protein>
<dbReference type="InterPro" id="IPR043729">
    <property type="entry name" value="DUF5672"/>
</dbReference>
<name>A0A6C0K7X7_9ZZZZ</name>
<evidence type="ECO:0000313" key="3">
    <source>
        <dbReference type="EMBL" id="QHU12910.1"/>
    </source>
</evidence>
<dbReference type="Pfam" id="PF18922">
    <property type="entry name" value="DUF5672"/>
    <property type="match status" value="1"/>
</dbReference>
<keyword evidence="1" id="KW-0472">Membrane</keyword>
<keyword evidence="1" id="KW-0812">Transmembrane</keyword>
<dbReference type="AlphaFoldDB" id="A0A6C0K7X7"/>
<reference evidence="3" key="1">
    <citation type="journal article" date="2020" name="Nature">
        <title>Giant virus diversity and host interactions through global metagenomics.</title>
        <authorList>
            <person name="Schulz F."/>
            <person name="Roux S."/>
            <person name="Paez-Espino D."/>
            <person name="Jungbluth S."/>
            <person name="Walsh D.A."/>
            <person name="Denef V.J."/>
            <person name="McMahon K.D."/>
            <person name="Konstantinidis K.T."/>
            <person name="Eloe-Fadrosh E.A."/>
            <person name="Kyrpides N.C."/>
            <person name="Woyke T."/>
        </authorList>
    </citation>
    <scope>NUCLEOTIDE SEQUENCE</scope>
    <source>
        <strain evidence="3">GVMAG-S-1101172-89</strain>
    </source>
</reference>